<evidence type="ECO:0000313" key="2">
    <source>
        <dbReference type="Proteomes" id="UP000300879"/>
    </source>
</evidence>
<organism evidence="1 2">
    <name type="scientific">Paenibacillus algicola</name>
    <dbReference type="NCBI Taxonomy" id="2565926"/>
    <lineage>
        <taxon>Bacteria</taxon>
        <taxon>Bacillati</taxon>
        <taxon>Bacillota</taxon>
        <taxon>Bacilli</taxon>
        <taxon>Bacillales</taxon>
        <taxon>Paenibacillaceae</taxon>
        <taxon>Paenibacillus</taxon>
    </lineage>
</organism>
<dbReference type="AlphaFoldDB" id="A0A4P8XG05"/>
<gene>
    <name evidence="1" type="ORF">E6C60_0298</name>
</gene>
<dbReference type="OrthoDB" id="2909391at2"/>
<reference evidence="1 2" key="1">
    <citation type="submission" date="2019-05" db="EMBL/GenBank/DDBJ databases">
        <authorList>
            <person name="Chen C."/>
        </authorList>
    </citation>
    <scope>NUCLEOTIDE SEQUENCE [LARGE SCALE GENOMIC DNA]</scope>
    <source>
        <strain evidence="1 2">HB172198</strain>
    </source>
</reference>
<proteinExistence type="predicted"/>
<evidence type="ECO:0008006" key="3">
    <source>
        <dbReference type="Google" id="ProtNLM"/>
    </source>
</evidence>
<keyword evidence="2" id="KW-1185">Reference proteome</keyword>
<dbReference type="InterPro" id="IPR035945">
    <property type="entry name" value="YhaI-like_sf"/>
</dbReference>
<evidence type="ECO:0000313" key="1">
    <source>
        <dbReference type="EMBL" id="QCT01023.1"/>
    </source>
</evidence>
<dbReference type="EMBL" id="CP040396">
    <property type="protein sequence ID" value="QCT01023.1"/>
    <property type="molecule type" value="Genomic_DNA"/>
</dbReference>
<accession>A0A4P8XG05</accession>
<dbReference type="Gene3D" id="1.10.3750.10">
    <property type="entry name" value="YhaI-like"/>
    <property type="match status" value="1"/>
</dbReference>
<dbReference type="Proteomes" id="UP000300879">
    <property type="component" value="Chromosome"/>
</dbReference>
<dbReference type="RefSeq" id="WP_138224145.1">
    <property type="nucleotide sequence ID" value="NZ_CP040396.1"/>
</dbReference>
<protein>
    <recommendedName>
        <fullName evidence="3">DUF1878 domain-containing protein</fullName>
    </recommendedName>
</protein>
<sequence>MSVDEQLELLKYQIKLIRTMVASDEHPYFMFLLDHDFSERQTRSLNDILYIFNRRLGELSTINDEKMELFHNEKIEEIKERNKFFSVSDDFLLSESPPTYEEFVFLMELIAPADVNPSYLLRSLQMQNMYVKLCEYLLSQK</sequence>
<dbReference type="KEGG" id="palo:E6C60_0298"/>
<name>A0A4P8XG05_9BACL</name>